<dbReference type="InParanoid" id="A0A194WW71"/>
<proteinExistence type="predicted"/>
<dbReference type="KEGG" id="psco:LY89DRAFT_688334"/>
<organism evidence="2 3">
    <name type="scientific">Mollisia scopiformis</name>
    <name type="common">Conifer needle endophyte fungus</name>
    <name type="synonym">Phialocephala scopiformis</name>
    <dbReference type="NCBI Taxonomy" id="149040"/>
    <lineage>
        <taxon>Eukaryota</taxon>
        <taxon>Fungi</taxon>
        <taxon>Dikarya</taxon>
        <taxon>Ascomycota</taxon>
        <taxon>Pezizomycotina</taxon>
        <taxon>Leotiomycetes</taxon>
        <taxon>Helotiales</taxon>
        <taxon>Mollisiaceae</taxon>
        <taxon>Mollisia</taxon>
    </lineage>
</organism>
<dbReference type="OrthoDB" id="412788at2759"/>
<keyword evidence="3" id="KW-1185">Reference proteome</keyword>
<name>A0A194WW71_MOLSC</name>
<dbReference type="AlphaFoldDB" id="A0A194WW71"/>
<dbReference type="EMBL" id="KQ947425">
    <property type="protein sequence ID" value="KUJ11832.1"/>
    <property type="molecule type" value="Genomic_DNA"/>
</dbReference>
<dbReference type="GeneID" id="28825413"/>
<dbReference type="RefSeq" id="XP_018066187.1">
    <property type="nucleotide sequence ID" value="XM_018215687.1"/>
</dbReference>
<keyword evidence="1" id="KW-1133">Transmembrane helix</keyword>
<accession>A0A194WW71</accession>
<evidence type="ECO:0000256" key="1">
    <source>
        <dbReference type="SAM" id="Phobius"/>
    </source>
</evidence>
<dbReference type="Proteomes" id="UP000070700">
    <property type="component" value="Unassembled WGS sequence"/>
</dbReference>
<reference evidence="2 3" key="1">
    <citation type="submission" date="2015-10" db="EMBL/GenBank/DDBJ databases">
        <title>Full genome of DAOMC 229536 Phialocephala scopiformis, a fungal endophyte of spruce producing the potent anti-insectan compound rugulosin.</title>
        <authorList>
            <consortium name="DOE Joint Genome Institute"/>
            <person name="Walker A.K."/>
            <person name="Frasz S.L."/>
            <person name="Seifert K.A."/>
            <person name="Miller J.D."/>
            <person name="Mondo S.J."/>
            <person name="Labutti K."/>
            <person name="Lipzen A."/>
            <person name="Dockter R."/>
            <person name="Kennedy M."/>
            <person name="Grigoriev I.V."/>
            <person name="Spatafora J.W."/>
        </authorList>
    </citation>
    <scope>NUCLEOTIDE SEQUENCE [LARGE SCALE GENOMIC DNA]</scope>
    <source>
        <strain evidence="2 3">CBS 120377</strain>
    </source>
</reference>
<evidence type="ECO:0000313" key="2">
    <source>
        <dbReference type="EMBL" id="KUJ11832.1"/>
    </source>
</evidence>
<gene>
    <name evidence="2" type="ORF">LY89DRAFT_688334</name>
</gene>
<keyword evidence="1" id="KW-0472">Membrane</keyword>
<protein>
    <submittedName>
        <fullName evidence="2">Uncharacterized protein</fullName>
    </submittedName>
</protein>
<feature type="transmembrane region" description="Helical" evidence="1">
    <location>
        <begin position="45"/>
        <end position="68"/>
    </location>
</feature>
<evidence type="ECO:0000313" key="3">
    <source>
        <dbReference type="Proteomes" id="UP000070700"/>
    </source>
</evidence>
<sequence>MTDFSFFPKTRTNNFSALPYRAVSEITSLPATIVHMGKLGLGCNYHTMLILCQIIHTTVDIIGFGAILPRMKPRNMPTWIQFVAATSAGGRLSSRSVCDCRTISMSSLVQGDLVTPRTISENCWVRYNPEQQWYWLSDQSPDEVTLFLQFDFAIRGKR</sequence>
<keyword evidence="1" id="KW-0812">Transmembrane</keyword>